<feature type="domain" description="MYND-type" evidence="6">
    <location>
        <begin position="136"/>
        <end position="175"/>
    </location>
</feature>
<dbReference type="InterPro" id="IPR002893">
    <property type="entry name" value="Znf_MYND"/>
</dbReference>
<feature type="domain" description="RING-type" evidence="5">
    <location>
        <begin position="319"/>
        <end position="355"/>
    </location>
</feature>
<keyword evidence="1" id="KW-0479">Metal-binding</keyword>
<keyword evidence="2" id="KW-0863">Zinc-finger</keyword>
<proteinExistence type="predicted"/>
<name>A0A6C0BMV8_9ZZZZ</name>
<dbReference type="PROSITE" id="PS50865">
    <property type="entry name" value="ZF_MYND_2"/>
    <property type="match status" value="1"/>
</dbReference>
<organism evidence="7">
    <name type="scientific">viral metagenome</name>
    <dbReference type="NCBI Taxonomy" id="1070528"/>
    <lineage>
        <taxon>unclassified sequences</taxon>
        <taxon>metagenomes</taxon>
        <taxon>organismal metagenomes</taxon>
    </lineage>
</organism>
<evidence type="ECO:0000256" key="3">
    <source>
        <dbReference type="ARBA" id="ARBA00022833"/>
    </source>
</evidence>
<keyword evidence="3" id="KW-0862">Zinc</keyword>
<evidence type="ECO:0000259" key="6">
    <source>
        <dbReference type="PROSITE" id="PS50865"/>
    </source>
</evidence>
<dbReference type="PROSITE" id="PS01360">
    <property type="entry name" value="ZF_MYND_1"/>
    <property type="match status" value="1"/>
</dbReference>
<dbReference type="GO" id="GO:0008270">
    <property type="term" value="F:zinc ion binding"/>
    <property type="evidence" value="ECO:0007669"/>
    <property type="project" value="UniProtKB-KW"/>
</dbReference>
<feature type="region of interest" description="Disordered" evidence="4">
    <location>
        <begin position="284"/>
        <end position="303"/>
    </location>
</feature>
<evidence type="ECO:0000256" key="2">
    <source>
        <dbReference type="ARBA" id="ARBA00022771"/>
    </source>
</evidence>
<accession>A0A6C0BMV8</accession>
<protein>
    <recommendedName>
        <fullName evidence="8">MYND-type domain-containing protein</fullName>
    </recommendedName>
</protein>
<reference evidence="7" key="1">
    <citation type="journal article" date="2020" name="Nature">
        <title>Giant virus diversity and host interactions through global metagenomics.</title>
        <authorList>
            <person name="Schulz F."/>
            <person name="Roux S."/>
            <person name="Paez-Espino D."/>
            <person name="Jungbluth S."/>
            <person name="Walsh D.A."/>
            <person name="Denef V.J."/>
            <person name="McMahon K.D."/>
            <person name="Konstantinidis K.T."/>
            <person name="Eloe-Fadrosh E.A."/>
            <person name="Kyrpides N.C."/>
            <person name="Woyke T."/>
        </authorList>
    </citation>
    <scope>NUCLEOTIDE SEQUENCE</scope>
    <source>
        <strain evidence="7">GVMAG-M-3300018080-19</strain>
    </source>
</reference>
<dbReference type="Pfam" id="PF01753">
    <property type="entry name" value="zf-MYND"/>
    <property type="match status" value="1"/>
</dbReference>
<dbReference type="PROSITE" id="PS50089">
    <property type="entry name" value="ZF_RING_2"/>
    <property type="match status" value="1"/>
</dbReference>
<evidence type="ECO:0000256" key="1">
    <source>
        <dbReference type="ARBA" id="ARBA00022723"/>
    </source>
</evidence>
<dbReference type="SUPFAM" id="SSF144232">
    <property type="entry name" value="HIT/MYND zinc finger-like"/>
    <property type="match status" value="1"/>
</dbReference>
<dbReference type="EMBL" id="MN739207">
    <property type="protein sequence ID" value="QHS93516.1"/>
    <property type="molecule type" value="Genomic_DNA"/>
</dbReference>
<dbReference type="AlphaFoldDB" id="A0A6C0BMV8"/>
<evidence type="ECO:0008006" key="8">
    <source>
        <dbReference type="Google" id="ProtNLM"/>
    </source>
</evidence>
<dbReference type="InterPro" id="IPR013083">
    <property type="entry name" value="Znf_RING/FYVE/PHD"/>
</dbReference>
<sequence>MLSRYLFDLLSCAWNSDYKHLSEVARVQTGRGAFFIHLKAAMLHEYKQTLHTCYSRLDPLMFLENEACAKLLENYDTKTQAVMILSLEVKQPTLNSNSLLAFNSFSLGEPISGGLVLPRPMRLSFNFLVAASDGRCCFCGESKARLKQCGGCGFSQYCSTHCQRNHWRSDHQQFCRVFTGAIVQARDRCIEEDKKDSDNVEVVPYLQIMSAMVTIIKRWNNSEQNVNDNLQAAHEILLLYSQLQKQAMDCPVVTPPKLTDGRFVPQLLNRISADVLPYLDRKVKRSQKKSKSRRRRQERKKTRAKLNKLNEDALQDNECAVCFEEFADLVTCPACQGSGICVDCRAQLTSCPLCRAPY</sequence>
<evidence type="ECO:0000313" key="7">
    <source>
        <dbReference type="EMBL" id="QHS93516.1"/>
    </source>
</evidence>
<evidence type="ECO:0000259" key="5">
    <source>
        <dbReference type="PROSITE" id="PS50089"/>
    </source>
</evidence>
<evidence type="ECO:0000256" key="4">
    <source>
        <dbReference type="SAM" id="MobiDB-lite"/>
    </source>
</evidence>
<dbReference type="SUPFAM" id="SSF57850">
    <property type="entry name" value="RING/U-box"/>
    <property type="match status" value="1"/>
</dbReference>
<dbReference type="Gene3D" id="6.10.140.2220">
    <property type="match status" value="1"/>
</dbReference>
<dbReference type="InterPro" id="IPR001841">
    <property type="entry name" value="Znf_RING"/>
</dbReference>
<dbReference type="Gene3D" id="3.30.40.10">
    <property type="entry name" value="Zinc/RING finger domain, C3HC4 (zinc finger)"/>
    <property type="match status" value="1"/>
</dbReference>